<feature type="chain" id="PRO_5045765670" description="Secreted protein" evidence="1">
    <location>
        <begin position="19"/>
        <end position="105"/>
    </location>
</feature>
<proteinExistence type="predicted"/>
<comment type="caution">
    <text evidence="2">The sequence shown here is derived from an EMBL/GenBank/DDBJ whole genome shotgun (WGS) entry which is preliminary data.</text>
</comment>
<evidence type="ECO:0008006" key="4">
    <source>
        <dbReference type="Google" id="ProtNLM"/>
    </source>
</evidence>
<evidence type="ECO:0000313" key="3">
    <source>
        <dbReference type="Proteomes" id="UP001345963"/>
    </source>
</evidence>
<dbReference type="Proteomes" id="UP001345963">
    <property type="component" value="Unassembled WGS sequence"/>
</dbReference>
<gene>
    <name evidence="2" type="ORF">ATANTOWER_032076</name>
</gene>
<accession>A0ABU7BLJ8</accession>
<dbReference type="EMBL" id="JAHUTI010059101">
    <property type="protein sequence ID" value="MED6250589.1"/>
    <property type="molecule type" value="Genomic_DNA"/>
</dbReference>
<organism evidence="2 3">
    <name type="scientific">Ataeniobius toweri</name>
    <dbReference type="NCBI Taxonomy" id="208326"/>
    <lineage>
        <taxon>Eukaryota</taxon>
        <taxon>Metazoa</taxon>
        <taxon>Chordata</taxon>
        <taxon>Craniata</taxon>
        <taxon>Vertebrata</taxon>
        <taxon>Euteleostomi</taxon>
        <taxon>Actinopterygii</taxon>
        <taxon>Neopterygii</taxon>
        <taxon>Teleostei</taxon>
        <taxon>Neoteleostei</taxon>
        <taxon>Acanthomorphata</taxon>
        <taxon>Ovalentaria</taxon>
        <taxon>Atherinomorphae</taxon>
        <taxon>Cyprinodontiformes</taxon>
        <taxon>Goodeidae</taxon>
        <taxon>Ataeniobius</taxon>
    </lineage>
</organism>
<evidence type="ECO:0000313" key="2">
    <source>
        <dbReference type="EMBL" id="MED6250589.1"/>
    </source>
</evidence>
<reference evidence="2 3" key="1">
    <citation type="submission" date="2021-07" db="EMBL/GenBank/DDBJ databases">
        <authorList>
            <person name="Palmer J.M."/>
        </authorList>
    </citation>
    <scope>NUCLEOTIDE SEQUENCE [LARGE SCALE GENOMIC DNA]</scope>
    <source>
        <strain evidence="2 3">AT_MEX2019</strain>
        <tissue evidence="2">Muscle</tissue>
    </source>
</reference>
<sequence length="105" mass="11874">MFTVCILTCCMQARIWQACFNVMSTNKIWRMISDPPTTQSGKTWNIVFSHSNVMFVLLNIKPKHIKPSARASKETKAPVLHLIQLSVSEKKTANGNIKNLQQSNV</sequence>
<name>A0ABU7BLJ8_9TELE</name>
<keyword evidence="3" id="KW-1185">Reference proteome</keyword>
<protein>
    <recommendedName>
        <fullName evidence="4">Secreted protein</fullName>
    </recommendedName>
</protein>
<feature type="signal peptide" evidence="1">
    <location>
        <begin position="1"/>
        <end position="18"/>
    </location>
</feature>
<evidence type="ECO:0000256" key="1">
    <source>
        <dbReference type="SAM" id="SignalP"/>
    </source>
</evidence>
<keyword evidence="1" id="KW-0732">Signal</keyword>